<keyword evidence="3 4" id="KW-0961">Cell wall biogenesis/degradation</keyword>
<dbReference type="AlphaFoldDB" id="A0A921UPJ0"/>
<comment type="similarity">
    <text evidence="4">Belongs to the expansin family. Expansin A subfamily.</text>
</comment>
<evidence type="ECO:0000256" key="5">
    <source>
        <dbReference type="SAM" id="MobiDB-lite"/>
    </source>
</evidence>
<dbReference type="InterPro" id="IPR002963">
    <property type="entry name" value="Expansin"/>
</dbReference>
<keyword evidence="2" id="KW-0325">Glycoprotein</keyword>
<keyword evidence="4" id="KW-0134">Cell wall</keyword>
<dbReference type="InterPro" id="IPR007118">
    <property type="entry name" value="Expan_Lol_pI"/>
</dbReference>
<name>A0A921UPJ0_SORBI</name>
<proteinExistence type="inferred from homology"/>
<sequence>MDMAKSLALLALSAFFFFLLGGSVAAAQWTPAFATFYGGSDASGTMGGACGYGNLYNAGYGTYADDGAEHGAVQRRRHVRRVLRHRLRRAPVAVVQAGNRRRPPPLHHGDGPPTCARPTGRCRARGDAGAGGATRRGATSTCPSRLLRPSPCTAPRAVPRQVRRRQVHRAGRGHSYFELVTVANVGGSGVVAQAWIRGGAATDWMPMTRNWGANWQSNAYLNGQSLSFRLRSDDGRVVTAYNGAPAGWWFGATYTSNAQF</sequence>
<dbReference type="GO" id="GO:0016020">
    <property type="term" value="C:membrane"/>
    <property type="evidence" value="ECO:0007669"/>
    <property type="project" value="UniProtKB-SubCell"/>
</dbReference>
<comment type="caution">
    <text evidence="7">The sequence shown here is derived from an EMBL/GenBank/DDBJ whole genome shotgun (WGS) entry which is preliminary data.</text>
</comment>
<dbReference type="InterPro" id="IPR036749">
    <property type="entry name" value="Expansin_CBD_sf"/>
</dbReference>
<feature type="region of interest" description="Disordered" evidence="5">
    <location>
        <begin position="99"/>
        <end position="169"/>
    </location>
</feature>
<feature type="domain" description="Expansin-like CBD" evidence="6">
    <location>
        <begin position="176"/>
        <end position="256"/>
    </location>
</feature>
<gene>
    <name evidence="7" type="ORF">BDA96_03G116300</name>
</gene>
<evidence type="ECO:0000313" key="8">
    <source>
        <dbReference type="Proteomes" id="UP000807115"/>
    </source>
</evidence>
<reference evidence="7" key="2">
    <citation type="submission" date="2020-10" db="EMBL/GenBank/DDBJ databases">
        <authorList>
            <person name="Cooper E.A."/>
            <person name="Brenton Z.W."/>
            <person name="Flinn B.S."/>
            <person name="Jenkins J."/>
            <person name="Shu S."/>
            <person name="Flowers D."/>
            <person name="Luo F."/>
            <person name="Wang Y."/>
            <person name="Xia P."/>
            <person name="Barry K."/>
            <person name="Daum C."/>
            <person name="Lipzen A."/>
            <person name="Yoshinaga Y."/>
            <person name="Schmutz J."/>
            <person name="Saski C."/>
            <person name="Vermerris W."/>
            <person name="Kresovich S."/>
        </authorList>
    </citation>
    <scope>NUCLEOTIDE SEQUENCE</scope>
</reference>
<keyword evidence="1 4" id="KW-0964">Secreted</keyword>
<dbReference type="Gene3D" id="2.60.40.760">
    <property type="entry name" value="Expansin, cellulose-binding-like domain"/>
    <property type="match status" value="1"/>
</dbReference>
<evidence type="ECO:0000313" key="7">
    <source>
        <dbReference type="EMBL" id="KAG0537071.1"/>
    </source>
</evidence>
<dbReference type="GO" id="GO:0009664">
    <property type="term" value="P:plant-type cell wall organization"/>
    <property type="evidence" value="ECO:0007669"/>
    <property type="project" value="InterPro"/>
</dbReference>
<protein>
    <recommendedName>
        <fullName evidence="4">Expansin</fullName>
    </recommendedName>
</protein>
<reference evidence="7" key="1">
    <citation type="journal article" date="2019" name="BMC Genomics">
        <title>A new reference genome for Sorghum bicolor reveals high levels of sequence similarity between sweet and grain genotypes: implications for the genetics of sugar metabolism.</title>
        <authorList>
            <person name="Cooper E.A."/>
            <person name="Brenton Z.W."/>
            <person name="Flinn B.S."/>
            <person name="Jenkins J."/>
            <person name="Shu S."/>
            <person name="Flowers D."/>
            <person name="Luo F."/>
            <person name="Wang Y."/>
            <person name="Xia P."/>
            <person name="Barry K."/>
            <person name="Daum C."/>
            <person name="Lipzen A."/>
            <person name="Yoshinaga Y."/>
            <person name="Schmutz J."/>
            <person name="Saski C."/>
            <person name="Vermerris W."/>
            <person name="Kresovich S."/>
        </authorList>
    </citation>
    <scope>NUCLEOTIDE SEQUENCE</scope>
</reference>
<dbReference type="Pfam" id="PF01357">
    <property type="entry name" value="Expansin_C"/>
    <property type="match status" value="1"/>
</dbReference>
<organism evidence="7 8">
    <name type="scientific">Sorghum bicolor</name>
    <name type="common">Sorghum</name>
    <name type="synonym">Sorghum vulgare</name>
    <dbReference type="NCBI Taxonomy" id="4558"/>
    <lineage>
        <taxon>Eukaryota</taxon>
        <taxon>Viridiplantae</taxon>
        <taxon>Streptophyta</taxon>
        <taxon>Embryophyta</taxon>
        <taxon>Tracheophyta</taxon>
        <taxon>Spermatophyta</taxon>
        <taxon>Magnoliopsida</taxon>
        <taxon>Liliopsida</taxon>
        <taxon>Poales</taxon>
        <taxon>Poaceae</taxon>
        <taxon>PACMAD clade</taxon>
        <taxon>Panicoideae</taxon>
        <taxon>Andropogonodae</taxon>
        <taxon>Andropogoneae</taxon>
        <taxon>Sorghinae</taxon>
        <taxon>Sorghum</taxon>
    </lineage>
</organism>
<evidence type="ECO:0000256" key="2">
    <source>
        <dbReference type="ARBA" id="ARBA00023180"/>
    </source>
</evidence>
<dbReference type="Proteomes" id="UP000807115">
    <property type="component" value="Chromosome 3"/>
</dbReference>
<feature type="chain" id="PRO_5038168446" description="Expansin" evidence="4">
    <location>
        <begin position="27"/>
        <end position="260"/>
    </location>
</feature>
<dbReference type="PANTHER" id="PTHR31867">
    <property type="entry name" value="EXPANSIN-A15"/>
    <property type="match status" value="1"/>
</dbReference>
<keyword evidence="4" id="KW-0732">Signal</keyword>
<dbReference type="InterPro" id="IPR007117">
    <property type="entry name" value="Expansin_CBD"/>
</dbReference>
<dbReference type="PRINTS" id="PR01226">
    <property type="entry name" value="EXPANSIN"/>
</dbReference>
<dbReference type="PROSITE" id="PS50843">
    <property type="entry name" value="EXPANSIN_CBD"/>
    <property type="match status" value="1"/>
</dbReference>
<evidence type="ECO:0000256" key="4">
    <source>
        <dbReference type="RuleBase" id="RU365023"/>
    </source>
</evidence>
<feature type="signal peptide" evidence="4">
    <location>
        <begin position="1"/>
        <end position="26"/>
    </location>
</feature>
<evidence type="ECO:0000256" key="1">
    <source>
        <dbReference type="ARBA" id="ARBA00022525"/>
    </source>
</evidence>
<dbReference type="EMBL" id="CM027682">
    <property type="protein sequence ID" value="KAG0537071.1"/>
    <property type="molecule type" value="Genomic_DNA"/>
</dbReference>
<dbReference type="SUPFAM" id="SSF50685">
    <property type="entry name" value="Barwin-like endoglucanases"/>
    <property type="match status" value="1"/>
</dbReference>
<dbReference type="Gene3D" id="2.40.40.10">
    <property type="entry name" value="RlpA-like domain"/>
    <property type="match status" value="1"/>
</dbReference>
<dbReference type="GO" id="GO:0005576">
    <property type="term" value="C:extracellular region"/>
    <property type="evidence" value="ECO:0007669"/>
    <property type="project" value="InterPro"/>
</dbReference>
<evidence type="ECO:0000259" key="6">
    <source>
        <dbReference type="PROSITE" id="PS50843"/>
    </source>
</evidence>
<dbReference type="SUPFAM" id="SSF49590">
    <property type="entry name" value="PHL pollen allergen"/>
    <property type="match status" value="1"/>
</dbReference>
<evidence type="ECO:0000256" key="3">
    <source>
        <dbReference type="ARBA" id="ARBA00023316"/>
    </source>
</evidence>
<comment type="function">
    <text evidence="4">Causes loosening and extension of plant cell walls by disrupting non-covalent bonding between cellulose microfibrils and matrix glucans. No enzymatic activity has been found.</text>
</comment>
<comment type="subcellular location">
    <subcellularLocation>
        <location evidence="4">Secreted</location>
        <location evidence="4">Cell wall</location>
    </subcellularLocation>
    <subcellularLocation>
        <location evidence="4">Membrane</location>
        <topology evidence="4">Peripheral membrane protein</topology>
    </subcellularLocation>
</comment>
<accession>A0A921UPJ0</accession>
<dbReference type="PRINTS" id="PR01225">
    <property type="entry name" value="EXPANSNFAMLY"/>
</dbReference>
<dbReference type="InterPro" id="IPR036908">
    <property type="entry name" value="RlpA-like_sf"/>
</dbReference>